<dbReference type="InterPro" id="IPR008308">
    <property type="entry name" value="YpbB-like"/>
</dbReference>
<gene>
    <name evidence="2" type="ORF">NEOCIP111885_02035</name>
</gene>
<dbReference type="Gene3D" id="1.10.10.10">
    <property type="entry name" value="Winged helix-like DNA-binding domain superfamily/Winged helix DNA-binding domain"/>
    <property type="match status" value="1"/>
</dbReference>
<feature type="domain" description="Helicase Helix-turn-helix" evidence="1">
    <location>
        <begin position="277"/>
        <end position="363"/>
    </location>
</feature>
<evidence type="ECO:0000313" key="3">
    <source>
        <dbReference type="Proteomes" id="UP000789845"/>
    </source>
</evidence>
<name>A0A9C7LAY9_9BACI</name>
<dbReference type="InterPro" id="IPR029491">
    <property type="entry name" value="Helicase_HTH"/>
</dbReference>
<evidence type="ECO:0000313" key="2">
    <source>
        <dbReference type="EMBL" id="CAG9608343.1"/>
    </source>
</evidence>
<protein>
    <recommendedName>
        <fullName evidence="1">Helicase Helix-turn-helix domain-containing protein</fullName>
    </recommendedName>
</protein>
<dbReference type="Gene3D" id="1.10.10.1390">
    <property type="entry name" value="ATP-dependent DNA helicase RecQ"/>
    <property type="match status" value="1"/>
</dbReference>
<sequence length="370" mass="43413">MNQHLFSKIMNVLVGEKRVETYLSCLILSCLQKINGERTTYSIYHLLKGKKSSQTIQDAHLFNMTNLFQTFPQLSRNFFEEIIRDLNSKNYIQIVDVDKYKITTRGMAHLEQTLIKMPIPGALNGWKYHSIQEDFWKRLTLLIQVCSNLINYNSSYIPIQNDNKTSDWVKEILIKLSKKREELSNELLQEVINCLNTKDEIMPEVVVWRLTGHKQIGLTSVQVAELFKMDMNYFHLHFLSTIHYMIDRISASRNQYPILQNLLIDYQKPIVLTNSSLVTYRYLQLGYNIDEIASARNLKNSTIEDHIVEIALNETDFSLEPFVPIEVEHKIRVVIQKLNSKQLKMIRQELKENISYFQIRLVQARLGEPI</sequence>
<dbReference type="Proteomes" id="UP000789845">
    <property type="component" value="Unassembled WGS sequence"/>
</dbReference>
<keyword evidence="3" id="KW-1185">Reference proteome</keyword>
<proteinExistence type="predicted"/>
<accession>A0A9C7LAY9</accession>
<evidence type="ECO:0000259" key="1">
    <source>
        <dbReference type="Pfam" id="PF14493"/>
    </source>
</evidence>
<dbReference type="Pfam" id="PF14493">
    <property type="entry name" value="HTH_40"/>
    <property type="match status" value="1"/>
</dbReference>
<dbReference type="AlphaFoldDB" id="A0A9C7LAY9"/>
<dbReference type="EMBL" id="CAKJTG010000009">
    <property type="protein sequence ID" value="CAG9608343.1"/>
    <property type="molecule type" value="Genomic_DNA"/>
</dbReference>
<reference evidence="2" key="1">
    <citation type="submission" date="2021-10" db="EMBL/GenBank/DDBJ databases">
        <authorList>
            <person name="Criscuolo A."/>
        </authorList>
    </citation>
    <scope>NUCLEOTIDE SEQUENCE</scope>
    <source>
        <strain evidence="2">CIP111885</strain>
    </source>
</reference>
<dbReference type="PIRSF" id="PIRSF021350">
    <property type="entry name" value="UCP021350"/>
    <property type="match status" value="1"/>
</dbReference>
<dbReference type="InterPro" id="IPR036388">
    <property type="entry name" value="WH-like_DNA-bd_sf"/>
</dbReference>
<organism evidence="2 3">
    <name type="scientific">Pseudoneobacillus rhizosphaerae</name>
    <dbReference type="NCBI Taxonomy" id="2880968"/>
    <lineage>
        <taxon>Bacteria</taxon>
        <taxon>Bacillati</taxon>
        <taxon>Bacillota</taxon>
        <taxon>Bacilli</taxon>
        <taxon>Bacillales</taxon>
        <taxon>Bacillaceae</taxon>
        <taxon>Pseudoneobacillus</taxon>
    </lineage>
</organism>
<comment type="caution">
    <text evidence="2">The sequence shown here is derived from an EMBL/GenBank/DDBJ whole genome shotgun (WGS) entry which is preliminary data.</text>
</comment>